<name>A0A8S2XZV8_9BILA</name>
<accession>A0A8S2XZV8</accession>
<protein>
    <recommendedName>
        <fullName evidence="1">Transcobalamin-like C-terminal domain-containing protein</fullName>
    </recommendedName>
</protein>
<sequence>GAPYDNDKYWWISINGQSIEKGACQQEVKTGDTILFELVDSMKNCELEISDETIQMDKPETVK</sequence>
<dbReference type="InterPro" id="IPR027954">
    <property type="entry name" value="Transcobalamin-like_C"/>
</dbReference>
<feature type="non-terminal residue" evidence="2">
    <location>
        <position position="1"/>
    </location>
</feature>
<dbReference type="Proteomes" id="UP000682733">
    <property type="component" value="Unassembled WGS sequence"/>
</dbReference>
<dbReference type="Pfam" id="PF14478">
    <property type="entry name" value="DUF4430"/>
    <property type="match status" value="1"/>
</dbReference>
<proteinExistence type="predicted"/>
<gene>
    <name evidence="2" type="ORF">TMI583_LOCUS49132</name>
</gene>
<dbReference type="AlphaFoldDB" id="A0A8S2XZV8"/>
<evidence type="ECO:0000259" key="1">
    <source>
        <dbReference type="Pfam" id="PF14478"/>
    </source>
</evidence>
<reference evidence="2" key="1">
    <citation type="submission" date="2021-02" db="EMBL/GenBank/DDBJ databases">
        <authorList>
            <person name="Nowell W R."/>
        </authorList>
    </citation>
    <scope>NUCLEOTIDE SEQUENCE</scope>
</reference>
<comment type="caution">
    <text evidence="2">The sequence shown here is derived from an EMBL/GenBank/DDBJ whole genome shotgun (WGS) entry which is preliminary data.</text>
</comment>
<evidence type="ECO:0000313" key="2">
    <source>
        <dbReference type="EMBL" id="CAF4533656.1"/>
    </source>
</evidence>
<evidence type="ECO:0000313" key="3">
    <source>
        <dbReference type="Proteomes" id="UP000682733"/>
    </source>
</evidence>
<dbReference type="EMBL" id="CAJOBA010104983">
    <property type="protein sequence ID" value="CAF4533656.1"/>
    <property type="molecule type" value="Genomic_DNA"/>
</dbReference>
<feature type="domain" description="Transcobalamin-like C-terminal" evidence="1">
    <location>
        <begin position="8"/>
        <end position="38"/>
    </location>
</feature>
<dbReference type="Gene3D" id="2.170.130.30">
    <property type="match status" value="1"/>
</dbReference>
<organism evidence="2 3">
    <name type="scientific">Didymodactylos carnosus</name>
    <dbReference type="NCBI Taxonomy" id="1234261"/>
    <lineage>
        <taxon>Eukaryota</taxon>
        <taxon>Metazoa</taxon>
        <taxon>Spiralia</taxon>
        <taxon>Gnathifera</taxon>
        <taxon>Rotifera</taxon>
        <taxon>Eurotatoria</taxon>
        <taxon>Bdelloidea</taxon>
        <taxon>Philodinida</taxon>
        <taxon>Philodinidae</taxon>
        <taxon>Didymodactylos</taxon>
    </lineage>
</organism>